<feature type="domain" description="OmpA-like" evidence="4">
    <location>
        <begin position="34"/>
        <end position="142"/>
    </location>
</feature>
<dbReference type="InterPro" id="IPR006664">
    <property type="entry name" value="OMP_bac"/>
</dbReference>
<dbReference type="GO" id="GO:0016020">
    <property type="term" value="C:membrane"/>
    <property type="evidence" value="ECO:0007669"/>
    <property type="project" value="UniProtKB-SubCell"/>
</dbReference>
<feature type="non-terminal residue" evidence="5">
    <location>
        <position position="1"/>
    </location>
</feature>
<dbReference type="AlphaFoldDB" id="F9S265"/>
<name>F9S265_9VIBR</name>
<dbReference type="EMBL" id="AFWF01000137">
    <property type="protein sequence ID" value="EGU40104.1"/>
    <property type="molecule type" value="Genomic_DNA"/>
</dbReference>
<dbReference type="CDD" id="cd07185">
    <property type="entry name" value="OmpA_C-like"/>
    <property type="match status" value="1"/>
</dbReference>
<evidence type="ECO:0000259" key="4">
    <source>
        <dbReference type="PROSITE" id="PS51123"/>
    </source>
</evidence>
<keyword evidence="2 3" id="KW-0472">Membrane</keyword>
<evidence type="ECO:0000256" key="2">
    <source>
        <dbReference type="ARBA" id="ARBA00023136"/>
    </source>
</evidence>
<dbReference type="InterPro" id="IPR006665">
    <property type="entry name" value="OmpA-like"/>
</dbReference>
<dbReference type="InterPro" id="IPR036737">
    <property type="entry name" value="OmpA-like_sf"/>
</dbReference>
<reference evidence="5 6" key="1">
    <citation type="journal article" date="2012" name="Int. J. Syst. Evol. Microbiol.">
        <title>Vibrio caribbeanicus sp. nov., isolated from the marine sponge Scleritoderma cyanea.</title>
        <authorList>
            <person name="Hoffmann M."/>
            <person name="Monday S.R."/>
            <person name="Allard M.W."/>
            <person name="Strain E.A."/>
            <person name="Whittaker P."/>
            <person name="Naum M."/>
            <person name="McCarthy P.J."/>
            <person name="Lopez J.V."/>
            <person name="Fischer M."/>
            <person name="Brown E.W."/>
        </authorList>
    </citation>
    <scope>NUCLEOTIDE SEQUENCE [LARGE SCALE GENOMIC DNA]</scope>
    <source>
        <strain evidence="5 6">ATCC 700023</strain>
    </source>
</reference>
<evidence type="ECO:0000313" key="6">
    <source>
        <dbReference type="Proteomes" id="UP000004605"/>
    </source>
</evidence>
<comment type="subcellular location">
    <subcellularLocation>
        <location evidence="1">Membrane</location>
    </subcellularLocation>
</comment>
<protein>
    <submittedName>
        <fullName evidence="5">OmpA family protein</fullName>
    </submittedName>
</protein>
<gene>
    <name evidence="5" type="ORF">VII00023_07564</name>
</gene>
<organism evidence="5 6">
    <name type="scientific">Vibrio ichthyoenteri ATCC 700023</name>
    <dbReference type="NCBI Taxonomy" id="870968"/>
    <lineage>
        <taxon>Bacteria</taxon>
        <taxon>Pseudomonadati</taxon>
        <taxon>Pseudomonadota</taxon>
        <taxon>Gammaproteobacteria</taxon>
        <taxon>Vibrionales</taxon>
        <taxon>Vibrionaceae</taxon>
        <taxon>Vibrio</taxon>
    </lineage>
</organism>
<dbReference type="PROSITE" id="PS51123">
    <property type="entry name" value="OMPA_2"/>
    <property type="match status" value="1"/>
</dbReference>
<dbReference type="Gene3D" id="3.30.1330.60">
    <property type="entry name" value="OmpA-like domain"/>
    <property type="match status" value="1"/>
</dbReference>
<dbReference type="Proteomes" id="UP000004605">
    <property type="component" value="Unassembled WGS sequence"/>
</dbReference>
<evidence type="ECO:0000256" key="3">
    <source>
        <dbReference type="PROSITE-ProRule" id="PRU00473"/>
    </source>
</evidence>
<keyword evidence="6" id="KW-1185">Reference proteome</keyword>
<dbReference type="RefSeq" id="WP_006712177.1">
    <property type="nucleotide sequence ID" value="NZ_AFWF01000137.1"/>
</dbReference>
<proteinExistence type="predicted"/>
<dbReference type="Pfam" id="PF00691">
    <property type="entry name" value="OmpA"/>
    <property type="match status" value="1"/>
</dbReference>
<dbReference type="OrthoDB" id="9805832at2"/>
<evidence type="ECO:0000256" key="1">
    <source>
        <dbReference type="ARBA" id="ARBA00004370"/>
    </source>
</evidence>
<accession>F9S265</accession>
<dbReference type="SUPFAM" id="SSF103088">
    <property type="entry name" value="OmpA-like"/>
    <property type="match status" value="1"/>
</dbReference>
<sequence length="142" mass="15708">PFNHGKPDSLLIAAEAIRPVEPLPEIKKVDMSVVGCEAGVFIRSFYFSHDSATSDISREDIALIQALDGTRYTVIGHTDSLGSSDYNQKLGLKRAEFVKQVLQENGVREGAVFACSRGEAEAREERVHTNNALQRRADVYKD</sequence>
<dbReference type="PRINTS" id="PR01021">
    <property type="entry name" value="OMPADOMAIN"/>
</dbReference>
<evidence type="ECO:0000313" key="5">
    <source>
        <dbReference type="EMBL" id="EGU40104.1"/>
    </source>
</evidence>
<comment type="caution">
    <text evidence="5">The sequence shown here is derived from an EMBL/GenBank/DDBJ whole genome shotgun (WGS) entry which is preliminary data.</text>
</comment>